<feature type="region of interest" description="Disordered" evidence="1">
    <location>
        <begin position="640"/>
        <end position="699"/>
    </location>
</feature>
<evidence type="ECO:0000313" key="3">
    <source>
        <dbReference type="Proteomes" id="UP000789390"/>
    </source>
</evidence>
<feature type="compositionally biased region" description="Low complexity" evidence="1">
    <location>
        <begin position="1394"/>
        <end position="1407"/>
    </location>
</feature>
<feature type="compositionally biased region" description="Polar residues" evidence="1">
    <location>
        <begin position="822"/>
        <end position="850"/>
    </location>
</feature>
<name>A0A8J2WJZ4_9CRUS</name>
<feature type="compositionally biased region" description="Low complexity" evidence="1">
    <location>
        <begin position="876"/>
        <end position="913"/>
    </location>
</feature>
<feature type="compositionally biased region" description="Basic residues" evidence="1">
    <location>
        <begin position="1"/>
        <end position="10"/>
    </location>
</feature>
<feature type="compositionally biased region" description="Polar residues" evidence="1">
    <location>
        <begin position="459"/>
        <end position="474"/>
    </location>
</feature>
<organism evidence="2 3">
    <name type="scientific">Daphnia galeata</name>
    <dbReference type="NCBI Taxonomy" id="27404"/>
    <lineage>
        <taxon>Eukaryota</taxon>
        <taxon>Metazoa</taxon>
        <taxon>Ecdysozoa</taxon>
        <taxon>Arthropoda</taxon>
        <taxon>Crustacea</taxon>
        <taxon>Branchiopoda</taxon>
        <taxon>Diplostraca</taxon>
        <taxon>Cladocera</taxon>
        <taxon>Anomopoda</taxon>
        <taxon>Daphniidae</taxon>
        <taxon>Daphnia</taxon>
    </lineage>
</organism>
<feature type="compositionally biased region" description="Polar residues" evidence="1">
    <location>
        <begin position="671"/>
        <end position="685"/>
    </location>
</feature>
<reference evidence="2" key="1">
    <citation type="submission" date="2021-11" db="EMBL/GenBank/DDBJ databases">
        <authorList>
            <person name="Schell T."/>
        </authorList>
    </citation>
    <scope>NUCLEOTIDE SEQUENCE</scope>
    <source>
        <strain evidence="2">M5</strain>
    </source>
</reference>
<dbReference type="OrthoDB" id="6428710at2759"/>
<dbReference type="EMBL" id="CAKKLH010000179">
    <property type="protein sequence ID" value="CAH0105257.1"/>
    <property type="molecule type" value="Genomic_DNA"/>
</dbReference>
<feature type="compositionally biased region" description="Basic and acidic residues" evidence="1">
    <location>
        <begin position="1282"/>
        <end position="1294"/>
    </location>
</feature>
<feature type="region of interest" description="Disordered" evidence="1">
    <location>
        <begin position="1210"/>
        <end position="1244"/>
    </location>
</feature>
<feature type="compositionally biased region" description="Polar residues" evidence="1">
    <location>
        <begin position="73"/>
        <end position="85"/>
    </location>
</feature>
<feature type="compositionally biased region" description="Basic and acidic residues" evidence="1">
    <location>
        <begin position="812"/>
        <end position="821"/>
    </location>
</feature>
<feature type="region of interest" description="Disordered" evidence="1">
    <location>
        <begin position="587"/>
        <end position="620"/>
    </location>
</feature>
<comment type="caution">
    <text evidence="2">The sequence shown here is derived from an EMBL/GenBank/DDBJ whole genome shotgun (WGS) entry which is preliminary data.</text>
</comment>
<protein>
    <submittedName>
        <fullName evidence="2">Uncharacterized protein</fullName>
    </submittedName>
</protein>
<feature type="compositionally biased region" description="Basic and acidic residues" evidence="1">
    <location>
        <begin position="984"/>
        <end position="997"/>
    </location>
</feature>
<evidence type="ECO:0000256" key="1">
    <source>
        <dbReference type="SAM" id="MobiDB-lite"/>
    </source>
</evidence>
<feature type="compositionally biased region" description="Acidic residues" evidence="1">
    <location>
        <begin position="1326"/>
        <end position="1343"/>
    </location>
</feature>
<feature type="region of interest" description="Disordered" evidence="1">
    <location>
        <begin position="1274"/>
        <end position="1306"/>
    </location>
</feature>
<feature type="compositionally biased region" description="Acidic residues" evidence="1">
    <location>
        <begin position="1408"/>
        <end position="1417"/>
    </location>
</feature>
<feature type="region of interest" description="Disordered" evidence="1">
    <location>
        <begin position="1"/>
        <end position="88"/>
    </location>
</feature>
<feature type="compositionally biased region" description="Polar residues" evidence="1">
    <location>
        <begin position="914"/>
        <end position="931"/>
    </location>
</feature>
<feature type="compositionally biased region" description="Low complexity" evidence="1">
    <location>
        <begin position="1346"/>
        <end position="1356"/>
    </location>
</feature>
<feature type="compositionally biased region" description="Low complexity" evidence="1">
    <location>
        <begin position="55"/>
        <end position="67"/>
    </location>
</feature>
<sequence length="1417" mass="154401">MANKTARQKKLGPAPFASFEDSFDDLSSPESKGYQPMPEIFEERYQQTDNNNDVSASTSTAQTPTTPRIDVEQASSPSQGESGDSTPERELFGLDMAADNLTSAFLEGAADVDLRSSAEGMGIPYSSDCIKGRHSRNSSLLATGKSAPVCRRDCGQQTHVVEAHNPGNPLERRGSMGRNNSNYTTDPFAFPCRETRLSSISSNVSATSGMSFLSAFSGRRSPSPHRMQLETSFCGPKTLAAAAAKEAQEEEETLDFEASRRPSLLNPNIWLGDGSSRCASPIGTPSSPGCMRAFMFKYATEPRSRPTSPMGWNSLAPSPGASLNPSNEFAGTSRWLASPRCQRRSSSPHRTLVETSFCGHMQMKVPDDDVAPRGPSPMPSLGSLLSIQSHPVKYATEPRSRPASPIANRSFLSLTPVPTDSRRGSQSLPGGRCSSPMIETSFCGPKHLVRRDSKEDVSSPAQSTRDPSSLSTRPSEAGGHEGAVGLRPIKYATEPRSRPASPVPFAHQHIVTAASISRSESPVLINRTARSPSPHRMRVETSFCGAKQQVREDSVAGSQPNYLSTNKEVDNNVTEVSIHPLPVKYATEPRSRPVSPCSILSHCPTPDRERRPMRSPSPMIVETSFCGTKLAVEDDDIPLRPTVHPKDLNMGDPPSQPSTMPVKYTTEPRSRPTSPSMRLLSNHSTPVPDRRNRSPSPHRMQVETSFCGAKQIPRQESQVIEAIQLVEAALQRRKREEEDDFSNSSCSVSELPIMRNHLEEKTIPSNSSSSSMMGATDDKQQVVDFPTNWPEQVVSEFEATWPVHHMSTFELSQEKKSRSSSEDTASPPSQHSNGHIASMTSKASASTVPASPNPVRPGRHMPKPVACPKPPQSFVPQSDSSAQSSPLASPALSRRFESASPSPSSPFPSRRTSVGSAMRSNQGTEEFQATDQPIREFGAKSAKGGDSSDDSPYHSQPERTDRKDGHKGRSVLSVLFGKRSGKSKLKDQDLEAVDEKSMTASHQNGQQQESGSRMLSLPLPSRDSSPGRSQGDSGDDLDEGDGFQHQVLDTGNESGDNLVESEDMIPGSTTNLPRKEEISFFHQDSMEEELPFVPTTLPIERPIAPVITPVRMRISEIKTTSIQRPRCSISFGPSSINDYVKIARADSIVAEDSSGAPLIPKIKVSLPKPEREESVDDLASAVPAVKVTVGSVCSNWEAFTEQVFVTRKRFQQESSEDAPDQEPVPHCEAKQQQPQISNPKSSQWINVEEIPEPVKEAKAIKVVKAKVKNQPKESTLLFQAKTDVEETKNKVDEKTPEEEDPEKMNLVLPVRKDSVSSETALLREIEETEMEEDRSPPSDDDEASVSIRQRISQSSSLAELDNNLDDMEAAVLAQSNLLSVAPFGMDLDVHSNRSSVVAPSEEIPSSSPEDESSISTQ</sequence>
<evidence type="ECO:0000313" key="2">
    <source>
        <dbReference type="EMBL" id="CAH0105257.1"/>
    </source>
</evidence>
<dbReference type="Proteomes" id="UP000789390">
    <property type="component" value="Unassembled WGS sequence"/>
</dbReference>
<feature type="compositionally biased region" description="Low complexity" evidence="1">
    <location>
        <begin position="1010"/>
        <end position="1032"/>
    </location>
</feature>
<keyword evidence="3" id="KW-1185">Reference proteome</keyword>
<feature type="compositionally biased region" description="Polar residues" evidence="1">
    <location>
        <begin position="998"/>
        <end position="1009"/>
    </location>
</feature>
<feature type="region of interest" description="Disordered" evidence="1">
    <location>
        <begin position="1324"/>
        <end position="1356"/>
    </location>
</feature>
<feature type="region of interest" description="Disordered" evidence="1">
    <location>
        <begin position="755"/>
        <end position="776"/>
    </location>
</feature>
<proteinExistence type="predicted"/>
<feature type="region of interest" description="Disordered" evidence="1">
    <location>
        <begin position="1392"/>
        <end position="1417"/>
    </location>
</feature>
<feature type="region of interest" description="Disordered" evidence="1">
    <location>
        <begin position="393"/>
        <end position="486"/>
    </location>
</feature>
<feature type="compositionally biased region" description="Polar residues" evidence="1">
    <location>
        <begin position="1230"/>
        <end position="1244"/>
    </location>
</feature>
<feature type="region of interest" description="Disordered" evidence="1">
    <location>
        <begin position="809"/>
        <end position="1073"/>
    </location>
</feature>
<feature type="compositionally biased region" description="Polar residues" evidence="1">
    <location>
        <begin position="410"/>
        <end position="428"/>
    </location>
</feature>
<accession>A0A8J2WJZ4</accession>
<gene>
    <name evidence="2" type="ORF">DGAL_LOCUS8277</name>
</gene>